<sequence>MQSKKHQVHNNGRQNGHARDRPSAHPSPSQVQMVSMRMREKNLLPLERGASNASWRQRASMVRSPFLFLAPSYI</sequence>
<evidence type="ECO:0000313" key="3">
    <source>
        <dbReference type="Proteomes" id="UP000241690"/>
    </source>
</evidence>
<keyword evidence="3" id="KW-1185">Reference proteome</keyword>
<dbReference type="Proteomes" id="UP000241690">
    <property type="component" value="Unassembled WGS sequence"/>
</dbReference>
<evidence type="ECO:0000256" key="1">
    <source>
        <dbReference type="SAM" id="MobiDB-lite"/>
    </source>
</evidence>
<organism evidence="2 3">
    <name type="scientific">Trichoderma harzianum CBS 226.95</name>
    <dbReference type="NCBI Taxonomy" id="983964"/>
    <lineage>
        <taxon>Eukaryota</taxon>
        <taxon>Fungi</taxon>
        <taxon>Dikarya</taxon>
        <taxon>Ascomycota</taxon>
        <taxon>Pezizomycotina</taxon>
        <taxon>Sordariomycetes</taxon>
        <taxon>Hypocreomycetidae</taxon>
        <taxon>Hypocreales</taxon>
        <taxon>Hypocreaceae</taxon>
        <taxon>Trichoderma</taxon>
    </lineage>
</organism>
<dbReference type="EMBL" id="KZ679676">
    <property type="protein sequence ID" value="PTB58767.1"/>
    <property type="molecule type" value="Genomic_DNA"/>
</dbReference>
<accession>A0A2T4ANX8</accession>
<name>A0A2T4ANX8_TRIHA</name>
<protein>
    <submittedName>
        <fullName evidence="2">Uncharacterized protein</fullName>
    </submittedName>
</protein>
<gene>
    <name evidence="2" type="ORF">M431DRAFT_285625</name>
</gene>
<evidence type="ECO:0000313" key="2">
    <source>
        <dbReference type="EMBL" id="PTB58767.1"/>
    </source>
</evidence>
<feature type="region of interest" description="Disordered" evidence="1">
    <location>
        <begin position="1"/>
        <end position="34"/>
    </location>
</feature>
<dbReference type="RefSeq" id="XP_024778444.1">
    <property type="nucleotide sequence ID" value="XM_024914049.1"/>
</dbReference>
<proteinExistence type="predicted"/>
<reference evidence="2 3" key="1">
    <citation type="submission" date="2016-07" db="EMBL/GenBank/DDBJ databases">
        <title>Multiple horizontal gene transfer events from other fungi enriched the ability of initially mycotrophic Trichoderma (Ascomycota) to feed on dead plant biomass.</title>
        <authorList>
            <consortium name="DOE Joint Genome Institute"/>
            <person name="Aerts A."/>
            <person name="Atanasova L."/>
            <person name="Chenthamara K."/>
            <person name="Zhang J."/>
            <person name="Grujic M."/>
            <person name="Henrissat B."/>
            <person name="Kuo A."/>
            <person name="Salamov A."/>
            <person name="Lipzen A."/>
            <person name="Labutti K."/>
            <person name="Barry K."/>
            <person name="Miao Y."/>
            <person name="Rahimi M.J."/>
            <person name="Shen Q."/>
            <person name="Grigoriev I.V."/>
            <person name="Kubicek C.P."/>
            <person name="Druzhinina I.S."/>
        </authorList>
    </citation>
    <scope>NUCLEOTIDE SEQUENCE [LARGE SCALE GENOMIC DNA]</scope>
    <source>
        <strain evidence="2 3">CBS 226.95</strain>
    </source>
</reference>
<dbReference type="AlphaFoldDB" id="A0A2T4ANX8"/>
<dbReference type="GeneID" id="36622614"/>